<evidence type="ECO:0000313" key="3">
    <source>
        <dbReference type="EMBL" id="MCL6230364.1"/>
    </source>
</evidence>
<dbReference type="Pfam" id="PF05662">
    <property type="entry name" value="YadA_stalk"/>
    <property type="match status" value="4"/>
</dbReference>
<keyword evidence="4" id="KW-1185">Reference proteome</keyword>
<dbReference type="Gene3D" id="6.10.250.2030">
    <property type="match status" value="3"/>
</dbReference>
<evidence type="ECO:0000256" key="1">
    <source>
        <dbReference type="SAM" id="MobiDB-lite"/>
    </source>
</evidence>
<dbReference type="InterPro" id="IPR008635">
    <property type="entry name" value="Coiled_stalk_dom"/>
</dbReference>
<feature type="compositionally biased region" description="Basic and acidic residues" evidence="1">
    <location>
        <begin position="542"/>
        <end position="557"/>
    </location>
</feature>
<sequence>RIAENASNYLGGKADILKGIAPTYKIQNTDYGNIGAAFAGVDDSLSEIYKELSGVGSKSLVQQDNSEDGSSLITIGSKVGGEEISFANKDSKGRTLSGLNDGEVSKTSTAAITGKQLFETNTKLSSYLGGGASYNDGVWQKPTYSIQGTSHNNVGSAFSSVDTTLTQLKNNTTENLQNSLLWDEKEGAFVALHGENKKEKAANKLKFLIDGDIVEGSTEAITGNQLYKTNNKLAEYLGGEAKYNDGVWVKPTYSIQGTSHNNVGSAFSSVDTTLTQLKNNTIENLQNSLLWDEKEGAFVALHGENKKEKVANKLKFLIDGDIVEGSTEAITGNQLYKTNSKLAEYLGGKASYENGKWTAPIFKIKVLKEDGTLEDETYTNVAAALENVSSSFTMAVENNLVQQEKGENGSNRITIGSQVDGGEINFVNKDGEGRILSGLKDGEVSKMSTEAITGGQLYETKDKLAKYFGGDAGYVDGVWTAPTFQIIQLNSDSKSDGKKHKEYRTVAEAFGGVNDNMEDLNDRLNEVKKQTEQIEQNGLNWDEDKGAYDARRKDEKGNLATSTITGVKDGEISKGS</sequence>
<organism evidence="3 4">
    <name type="scientific">Bartonella bilalgolemii</name>
    <dbReference type="NCBI Taxonomy" id="2942911"/>
    <lineage>
        <taxon>Bacteria</taxon>
        <taxon>Pseudomonadati</taxon>
        <taxon>Pseudomonadota</taxon>
        <taxon>Alphaproteobacteria</taxon>
        <taxon>Hyphomicrobiales</taxon>
        <taxon>Bartonellaceae</taxon>
        <taxon>Bartonella</taxon>
    </lineage>
</organism>
<name>A0ABT0PAJ4_9HYPH</name>
<accession>A0ABT0PAJ4</accession>
<reference evidence="3 4" key="1">
    <citation type="submission" date="2022-05" db="EMBL/GenBank/DDBJ databases">
        <title>Description of the Bartonella bilalgolemii sp. nov. Isolated from Apodemus uralensis (Pallas 1811).</title>
        <authorList>
            <person name="Zgheib R."/>
            <person name="Celebi B."/>
        </authorList>
    </citation>
    <scope>NUCLEOTIDE SEQUENCE [LARGE SCALE GENOMIC DNA]</scope>
    <source>
        <strain evidence="3 4">G70</strain>
    </source>
</reference>
<feature type="domain" description="Trimeric autotransporter adhesin YadA-like stalk" evidence="2">
    <location>
        <begin position="210"/>
        <end position="244"/>
    </location>
</feature>
<feature type="non-terminal residue" evidence="3">
    <location>
        <position position="576"/>
    </location>
</feature>
<dbReference type="Gene3D" id="2.150.10.10">
    <property type="entry name" value="Serralysin-like metalloprotease, C-terminal"/>
    <property type="match status" value="1"/>
</dbReference>
<feature type="domain" description="Trimeric autotransporter adhesin YadA-like stalk" evidence="2">
    <location>
        <begin position="438"/>
        <end position="474"/>
    </location>
</feature>
<feature type="region of interest" description="Disordered" evidence="1">
    <location>
        <begin position="534"/>
        <end position="562"/>
    </location>
</feature>
<dbReference type="Proteomes" id="UP001523003">
    <property type="component" value="Unassembled WGS sequence"/>
</dbReference>
<dbReference type="Gene3D" id="1.20.5.170">
    <property type="match status" value="2"/>
</dbReference>
<evidence type="ECO:0000313" key="4">
    <source>
        <dbReference type="Proteomes" id="UP001523003"/>
    </source>
</evidence>
<feature type="domain" description="Trimeric autotransporter adhesin YadA-like stalk" evidence="2">
    <location>
        <begin position="101"/>
        <end position="136"/>
    </location>
</feature>
<protein>
    <submittedName>
        <fullName evidence="3">Adhesin</fullName>
    </submittedName>
</protein>
<dbReference type="InterPro" id="IPR011049">
    <property type="entry name" value="Serralysin-like_metalloprot_C"/>
</dbReference>
<gene>
    <name evidence="3" type="ORF">M4Z11_07195</name>
</gene>
<evidence type="ECO:0000259" key="2">
    <source>
        <dbReference type="Pfam" id="PF05662"/>
    </source>
</evidence>
<proteinExistence type="predicted"/>
<dbReference type="RefSeq" id="WP_249677993.1">
    <property type="nucleotide sequence ID" value="NZ_JAMCOF010000021.1"/>
</dbReference>
<feature type="non-terminal residue" evidence="3">
    <location>
        <position position="1"/>
    </location>
</feature>
<comment type="caution">
    <text evidence="3">The sequence shown here is derived from an EMBL/GenBank/DDBJ whole genome shotgun (WGS) entry which is preliminary data.</text>
</comment>
<dbReference type="EMBL" id="JAMCOF010000021">
    <property type="protein sequence ID" value="MCL6230364.1"/>
    <property type="molecule type" value="Genomic_DNA"/>
</dbReference>
<feature type="domain" description="Trimeric autotransporter adhesin YadA-like stalk" evidence="2">
    <location>
        <begin position="319"/>
        <end position="354"/>
    </location>
</feature>